<reference evidence="1 2" key="1">
    <citation type="submission" date="2019-05" db="EMBL/GenBank/DDBJ databases">
        <title>Pseudorhodobacter turbinis sp. nov., isolated from the gut of the Korean turban shell.</title>
        <authorList>
            <person name="Jeong Y.-S."/>
            <person name="Kang W.-R."/>
            <person name="Bae J.-W."/>
        </authorList>
    </citation>
    <scope>NUCLEOTIDE SEQUENCE [LARGE SCALE GENOMIC DNA]</scope>
    <source>
        <strain evidence="1 2">S12M18</strain>
    </source>
</reference>
<dbReference type="Proteomes" id="UP000298631">
    <property type="component" value="Chromosome"/>
</dbReference>
<gene>
    <name evidence="1" type="ORF">EOK75_01995</name>
</gene>
<organism evidence="1 2">
    <name type="scientific">Pseudorhodobacter turbinis</name>
    <dbReference type="NCBI Taxonomy" id="2500533"/>
    <lineage>
        <taxon>Bacteria</taxon>
        <taxon>Pseudomonadati</taxon>
        <taxon>Pseudomonadota</taxon>
        <taxon>Alphaproteobacteria</taxon>
        <taxon>Rhodobacterales</taxon>
        <taxon>Paracoccaceae</taxon>
        <taxon>Pseudorhodobacter</taxon>
    </lineage>
</organism>
<sequence>MTNGDRAKNIANLPVVEQVNLLRIAARDTASREVKGNTKNRFYAYECGLSPRVVDAMRKEGHGEKILSGPGRNSGRWYFPTEILG</sequence>
<proteinExistence type="predicted"/>
<dbReference type="EMBL" id="CP039964">
    <property type="protein sequence ID" value="QCO54677.1"/>
    <property type="molecule type" value="Genomic_DNA"/>
</dbReference>
<evidence type="ECO:0000313" key="2">
    <source>
        <dbReference type="Proteomes" id="UP000298631"/>
    </source>
</evidence>
<protein>
    <submittedName>
        <fullName evidence="1">Uncharacterized protein</fullName>
    </submittedName>
</protein>
<name>A0A4P8ED61_9RHOB</name>
<keyword evidence="2" id="KW-1185">Reference proteome</keyword>
<dbReference type="OrthoDB" id="9893554at2"/>
<dbReference type="KEGG" id="pseb:EOK75_01995"/>
<dbReference type="RefSeq" id="WP_137192349.1">
    <property type="nucleotide sequence ID" value="NZ_CP039964.1"/>
</dbReference>
<dbReference type="AlphaFoldDB" id="A0A4P8ED61"/>
<accession>A0A4P8ED61</accession>
<evidence type="ECO:0000313" key="1">
    <source>
        <dbReference type="EMBL" id="QCO54677.1"/>
    </source>
</evidence>